<reference evidence="1 2" key="1">
    <citation type="submission" date="2018-09" db="EMBL/GenBank/DDBJ databases">
        <title>Genomic Encyclopedia of Archaeal and Bacterial Type Strains, Phase II (KMG-II): from individual species to whole genera.</title>
        <authorList>
            <person name="Goeker M."/>
        </authorList>
    </citation>
    <scope>NUCLEOTIDE SEQUENCE [LARGE SCALE GENOMIC DNA]</scope>
    <source>
        <strain evidence="1 2">DSM 27148</strain>
    </source>
</reference>
<dbReference type="CDD" id="cd07067">
    <property type="entry name" value="HP_PGM_like"/>
    <property type="match status" value="1"/>
</dbReference>
<evidence type="ECO:0000313" key="2">
    <source>
        <dbReference type="Proteomes" id="UP000283387"/>
    </source>
</evidence>
<dbReference type="EMBL" id="RAPN01000001">
    <property type="protein sequence ID" value="RKD89740.1"/>
    <property type="molecule type" value="Genomic_DNA"/>
</dbReference>
<dbReference type="InterPro" id="IPR013078">
    <property type="entry name" value="His_Pase_superF_clade-1"/>
</dbReference>
<dbReference type="InterPro" id="IPR029033">
    <property type="entry name" value="His_PPase_superfam"/>
</dbReference>
<dbReference type="Gene3D" id="3.40.50.1240">
    <property type="entry name" value="Phosphoglycerate mutase-like"/>
    <property type="match status" value="1"/>
</dbReference>
<comment type="caution">
    <text evidence="1">The sequence shown here is derived from an EMBL/GenBank/DDBJ whole genome shotgun (WGS) entry which is preliminary data.</text>
</comment>
<dbReference type="OrthoDB" id="9810154at2"/>
<organism evidence="1 2">
    <name type="scientific">Mangrovibacterium diazotrophicum</name>
    <dbReference type="NCBI Taxonomy" id="1261403"/>
    <lineage>
        <taxon>Bacteria</taxon>
        <taxon>Pseudomonadati</taxon>
        <taxon>Bacteroidota</taxon>
        <taxon>Bacteroidia</taxon>
        <taxon>Marinilabiliales</taxon>
        <taxon>Prolixibacteraceae</taxon>
        <taxon>Mangrovibacterium</taxon>
    </lineage>
</organism>
<keyword evidence="2" id="KW-1185">Reference proteome</keyword>
<evidence type="ECO:0000313" key="1">
    <source>
        <dbReference type="EMBL" id="RKD89740.1"/>
    </source>
</evidence>
<gene>
    <name evidence="1" type="ORF">BC643_0072</name>
</gene>
<name>A0A419W364_9BACT</name>
<sequence length="164" mass="18765">MKRVIIVRHAKAVPYGYEDDFNRKLRPSGKEDAEILSAELKESGIAPDLIISSPAKRAYSTAKVYAKTYGYDKKKIRKEEDLYDGLTTQDFIELLHDLPEDISSVFVFGHNPTIHYLINNLVRFFNSDTPTCSTAVIEFKVENWKNIASREGDLVAHLKPRSFR</sequence>
<dbReference type="RefSeq" id="WP_120271194.1">
    <property type="nucleotide sequence ID" value="NZ_RAPN01000001.1"/>
</dbReference>
<dbReference type="SUPFAM" id="SSF53254">
    <property type="entry name" value="Phosphoglycerate mutase-like"/>
    <property type="match status" value="1"/>
</dbReference>
<dbReference type="Proteomes" id="UP000283387">
    <property type="component" value="Unassembled WGS sequence"/>
</dbReference>
<proteinExistence type="predicted"/>
<protein>
    <submittedName>
        <fullName evidence="1">Phosphohistidine phosphatase</fullName>
    </submittedName>
</protein>
<accession>A0A419W364</accession>
<dbReference type="AlphaFoldDB" id="A0A419W364"/>
<dbReference type="Pfam" id="PF00300">
    <property type="entry name" value="His_Phos_1"/>
    <property type="match status" value="1"/>
</dbReference>